<dbReference type="InterPro" id="IPR007838">
    <property type="entry name" value="Cell_div_ZapA-like"/>
</dbReference>
<keyword evidence="4" id="KW-0963">Cytoplasm</keyword>
<keyword evidence="8" id="KW-0131">Cell cycle</keyword>
<evidence type="ECO:0000256" key="11">
    <source>
        <dbReference type="ARBA" id="ARBA00033158"/>
    </source>
</evidence>
<evidence type="ECO:0000313" key="12">
    <source>
        <dbReference type="EMBL" id="AUB79671.1"/>
    </source>
</evidence>
<comment type="subcellular location">
    <subcellularLocation>
        <location evidence="1">Cytoplasm</location>
    </subcellularLocation>
</comment>
<keyword evidence="6" id="KW-0175">Coiled coil</keyword>
<evidence type="ECO:0000256" key="1">
    <source>
        <dbReference type="ARBA" id="ARBA00004496"/>
    </source>
</evidence>
<dbReference type="Gene3D" id="3.30.160.880">
    <property type="entry name" value="Cell division protein ZapA protomer, N-terminal domain"/>
    <property type="match status" value="1"/>
</dbReference>
<accession>A0A2K8U3P9</accession>
<keyword evidence="5 12" id="KW-0132">Cell division</keyword>
<comment type="function">
    <text evidence="9">Activator of cell division through the inhibition of FtsZ GTPase activity, therefore promoting FtsZ assembly into bundles of protofilaments necessary for the formation of the division Z ring. It is recruited early at mid-cell but it is not essential for cell division.</text>
</comment>
<dbReference type="PANTHER" id="PTHR34981">
    <property type="entry name" value="CELL DIVISION PROTEIN ZAPA"/>
    <property type="match status" value="1"/>
</dbReference>
<evidence type="ECO:0000256" key="6">
    <source>
        <dbReference type="ARBA" id="ARBA00023054"/>
    </source>
</evidence>
<dbReference type="AlphaFoldDB" id="A0A2K8U3P9"/>
<dbReference type="RefSeq" id="WP_100917489.1">
    <property type="nucleotide sequence ID" value="NZ_CP020370.1"/>
</dbReference>
<dbReference type="GO" id="GO:0032153">
    <property type="term" value="C:cell division site"/>
    <property type="evidence" value="ECO:0007669"/>
    <property type="project" value="TreeGrafter"/>
</dbReference>
<dbReference type="SUPFAM" id="SSF102829">
    <property type="entry name" value="Cell division protein ZapA-like"/>
    <property type="match status" value="1"/>
</dbReference>
<organism evidence="12 13">
    <name type="scientific">Candidatus Thiodictyon syntrophicum</name>
    <dbReference type="NCBI Taxonomy" id="1166950"/>
    <lineage>
        <taxon>Bacteria</taxon>
        <taxon>Pseudomonadati</taxon>
        <taxon>Pseudomonadota</taxon>
        <taxon>Gammaproteobacteria</taxon>
        <taxon>Chromatiales</taxon>
        <taxon>Chromatiaceae</taxon>
        <taxon>Thiodictyon</taxon>
    </lineage>
</organism>
<dbReference type="PANTHER" id="PTHR34981:SF1">
    <property type="entry name" value="CELL DIVISION PROTEIN ZAPA"/>
    <property type="match status" value="1"/>
</dbReference>
<evidence type="ECO:0000256" key="2">
    <source>
        <dbReference type="ARBA" id="ARBA00010074"/>
    </source>
</evidence>
<comment type="subunit">
    <text evidence="10">Homodimer. Interacts with FtsZ.</text>
</comment>
<dbReference type="OrthoDB" id="5772359at2"/>
<evidence type="ECO:0000256" key="3">
    <source>
        <dbReference type="ARBA" id="ARBA00015195"/>
    </source>
</evidence>
<dbReference type="GO" id="GO:0000917">
    <property type="term" value="P:division septum assembly"/>
    <property type="evidence" value="ECO:0007669"/>
    <property type="project" value="UniProtKB-KW"/>
</dbReference>
<dbReference type="Gene3D" id="1.20.5.50">
    <property type="match status" value="1"/>
</dbReference>
<gene>
    <name evidence="12" type="ORF">THSYN_00980</name>
</gene>
<dbReference type="GO" id="GO:0005829">
    <property type="term" value="C:cytosol"/>
    <property type="evidence" value="ECO:0007669"/>
    <property type="project" value="TreeGrafter"/>
</dbReference>
<evidence type="ECO:0000256" key="4">
    <source>
        <dbReference type="ARBA" id="ARBA00022490"/>
    </source>
</evidence>
<dbReference type="InterPro" id="IPR042233">
    <property type="entry name" value="Cell_div_ZapA_N"/>
</dbReference>
<evidence type="ECO:0000256" key="8">
    <source>
        <dbReference type="ARBA" id="ARBA00023306"/>
    </source>
</evidence>
<keyword evidence="13" id="KW-1185">Reference proteome</keyword>
<reference evidence="12 13" key="1">
    <citation type="submission" date="2017-03" db="EMBL/GenBank/DDBJ databases">
        <title>Complete genome sequence of Candidatus 'Thiodictyon syntrophicum' sp. nov. strain Cad16T, a photolithoautotroph purple sulfur bacterium isolated from an alpine meromictic lake.</title>
        <authorList>
            <person name="Luedin S.M."/>
            <person name="Pothier J.F."/>
            <person name="Danza F."/>
            <person name="Storelli N."/>
            <person name="Wittwer M."/>
            <person name="Tonolla M."/>
        </authorList>
    </citation>
    <scope>NUCLEOTIDE SEQUENCE [LARGE SCALE GENOMIC DNA]</scope>
    <source>
        <strain evidence="12 13">Cad16T</strain>
    </source>
</reference>
<evidence type="ECO:0000256" key="5">
    <source>
        <dbReference type="ARBA" id="ARBA00022618"/>
    </source>
</evidence>
<dbReference type="GO" id="GO:0030428">
    <property type="term" value="C:cell septum"/>
    <property type="evidence" value="ECO:0007669"/>
    <property type="project" value="TreeGrafter"/>
</dbReference>
<dbReference type="GO" id="GO:0043093">
    <property type="term" value="P:FtsZ-dependent cytokinesis"/>
    <property type="evidence" value="ECO:0007669"/>
    <property type="project" value="TreeGrafter"/>
</dbReference>
<dbReference type="InterPro" id="IPR036192">
    <property type="entry name" value="Cell_div_ZapA-like_sf"/>
</dbReference>
<proteinExistence type="inferred from homology"/>
<keyword evidence="7" id="KW-0717">Septation</keyword>
<dbReference type="Pfam" id="PF05164">
    <property type="entry name" value="ZapA"/>
    <property type="match status" value="1"/>
</dbReference>
<name>A0A2K8U3P9_9GAMM</name>
<evidence type="ECO:0000256" key="10">
    <source>
        <dbReference type="ARBA" id="ARBA00026068"/>
    </source>
</evidence>
<protein>
    <recommendedName>
        <fullName evidence="3">Cell division protein ZapA</fullName>
    </recommendedName>
    <alternativeName>
        <fullName evidence="11">Z ring-associated protein ZapA</fullName>
    </alternativeName>
</protein>
<evidence type="ECO:0000256" key="9">
    <source>
        <dbReference type="ARBA" id="ARBA00024910"/>
    </source>
</evidence>
<dbReference type="EMBL" id="CP020370">
    <property type="protein sequence ID" value="AUB79671.1"/>
    <property type="molecule type" value="Genomic_DNA"/>
</dbReference>
<dbReference type="Proteomes" id="UP000232638">
    <property type="component" value="Chromosome"/>
</dbReference>
<sequence length="109" mass="11807">MTDEPIGVNIKVLDKDYRIACPAAEQEDLIASARLLDGRMREIRQTGRVIGSDRIAVLAALNIANELLQLQKAQGGGETAVTRRLGRLQERIGEALSAQPALDSSAERV</sequence>
<evidence type="ECO:0000256" key="7">
    <source>
        <dbReference type="ARBA" id="ARBA00023210"/>
    </source>
</evidence>
<dbReference type="GO" id="GO:0000921">
    <property type="term" value="P:septin ring assembly"/>
    <property type="evidence" value="ECO:0007669"/>
    <property type="project" value="TreeGrafter"/>
</dbReference>
<evidence type="ECO:0000313" key="13">
    <source>
        <dbReference type="Proteomes" id="UP000232638"/>
    </source>
</evidence>
<dbReference type="KEGG" id="tsy:THSYN_00980"/>
<comment type="similarity">
    <text evidence="2">Belongs to the ZapA family. Type 1 subfamily.</text>
</comment>